<dbReference type="EMBL" id="DSTT01000006">
    <property type="protein sequence ID" value="HFK24466.1"/>
    <property type="molecule type" value="Genomic_DNA"/>
</dbReference>
<dbReference type="SUPFAM" id="SSF51556">
    <property type="entry name" value="Metallo-dependent hydrolases"/>
    <property type="match status" value="1"/>
</dbReference>
<evidence type="ECO:0000256" key="3">
    <source>
        <dbReference type="PIRSR" id="PIRSR005902-1"/>
    </source>
</evidence>
<dbReference type="GO" id="GO:0004536">
    <property type="term" value="F:DNA nuclease activity"/>
    <property type="evidence" value="ECO:0007669"/>
    <property type="project" value="InterPro"/>
</dbReference>
<keyword evidence="1 3" id="KW-0479">Metal-binding</keyword>
<organism evidence="4">
    <name type="scientific">candidate division WOR-3 bacterium</name>
    <dbReference type="NCBI Taxonomy" id="2052148"/>
    <lineage>
        <taxon>Bacteria</taxon>
        <taxon>Bacteria division WOR-3</taxon>
    </lineage>
</organism>
<feature type="binding site" evidence="3">
    <location>
        <position position="144"/>
    </location>
    <ligand>
        <name>a divalent metal cation</name>
        <dbReference type="ChEBI" id="CHEBI:60240"/>
        <label>2</label>
    </ligand>
</feature>
<dbReference type="PIRSF" id="PIRSF005902">
    <property type="entry name" value="DNase_TatD"/>
    <property type="match status" value="1"/>
</dbReference>
<feature type="binding site" evidence="3">
    <location>
        <position position="216"/>
    </location>
    <ligand>
        <name>a divalent metal cation</name>
        <dbReference type="ChEBI" id="CHEBI:60240"/>
        <label>1</label>
    </ligand>
</feature>
<dbReference type="InterPro" id="IPR032466">
    <property type="entry name" value="Metal_Hydrolase"/>
</dbReference>
<proteinExistence type="predicted"/>
<dbReference type="FunFam" id="3.20.20.140:FF:000005">
    <property type="entry name" value="TatD family hydrolase"/>
    <property type="match status" value="1"/>
</dbReference>
<dbReference type="GO" id="GO:0016788">
    <property type="term" value="F:hydrolase activity, acting on ester bonds"/>
    <property type="evidence" value="ECO:0007669"/>
    <property type="project" value="InterPro"/>
</dbReference>
<sequence>MKVVRRVTQLAETFLDSHLHLQMDEFEFEKKKEDYISTLRENDVRILNIVGYDLESSEKSFNIKFPDDFEVYHFVGIHPHYALKYKNEEILEIEKLLERKDCTGLGEIGIDLFWHKSDEIENQKELFIKQLDIARRKKKPVMLHVRNGYDEVLEIIEGYKDLVFEFHSFSGTKEQLEIIFSKKYFFGINGILTFKNNDLKEILNKKHLARMLIETDSPYLTPVPFRGKRNTPEKVIYIYKRVSELFGIDIKDLKRIIRENFYEFIGKKS</sequence>
<dbReference type="InterPro" id="IPR015991">
    <property type="entry name" value="TatD/YcfH-like"/>
</dbReference>
<reference evidence="4" key="1">
    <citation type="journal article" date="2020" name="mSystems">
        <title>Genome- and Community-Level Interaction Insights into Carbon Utilization and Element Cycling Functions of Hydrothermarchaeota in Hydrothermal Sediment.</title>
        <authorList>
            <person name="Zhou Z."/>
            <person name="Liu Y."/>
            <person name="Xu W."/>
            <person name="Pan J."/>
            <person name="Luo Z.H."/>
            <person name="Li M."/>
        </authorList>
    </citation>
    <scope>NUCLEOTIDE SEQUENCE [LARGE SCALE GENOMIC DNA]</scope>
    <source>
        <strain evidence="4">SpSt-464</strain>
    </source>
</reference>
<dbReference type="Gene3D" id="3.20.20.140">
    <property type="entry name" value="Metal-dependent hydrolases"/>
    <property type="match status" value="1"/>
</dbReference>
<keyword evidence="2" id="KW-0378">Hydrolase</keyword>
<gene>
    <name evidence="4" type="ORF">ENS15_07465</name>
</gene>
<feature type="binding site" evidence="3">
    <location>
        <position position="107"/>
    </location>
    <ligand>
        <name>a divalent metal cation</name>
        <dbReference type="ChEBI" id="CHEBI:60240"/>
        <label>1</label>
    </ligand>
</feature>
<evidence type="ECO:0000256" key="2">
    <source>
        <dbReference type="ARBA" id="ARBA00022801"/>
    </source>
</evidence>
<name>A0A7C3NHH5_UNCW3</name>
<protein>
    <submittedName>
        <fullName evidence="4">TatD family deoxyribonuclease</fullName>
    </submittedName>
</protein>
<feature type="binding site" evidence="3">
    <location>
        <position position="18"/>
    </location>
    <ligand>
        <name>a divalent metal cation</name>
        <dbReference type="ChEBI" id="CHEBI:60240"/>
        <label>1</label>
    </ligand>
</feature>
<evidence type="ECO:0000313" key="4">
    <source>
        <dbReference type="EMBL" id="HFK24466.1"/>
    </source>
</evidence>
<comment type="caution">
    <text evidence="4">The sequence shown here is derived from an EMBL/GenBank/DDBJ whole genome shotgun (WGS) entry which is preliminary data.</text>
</comment>
<accession>A0A7C3NHH5</accession>
<dbReference type="NCBIfam" id="TIGR00010">
    <property type="entry name" value="YchF/TatD family DNA exonuclease"/>
    <property type="match status" value="1"/>
</dbReference>
<dbReference type="Pfam" id="PF01026">
    <property type="entry name" value="TatD_DNase"/>
    <property type="match status" value="1"/>
</dbReference>
<feature type="binding site" evidence="3">
    <location>
        <position position="20"/>
    </location>
    <ligand>
        <name>a divalent metal cation</name>
        <dbReference type="ChEBI" id="CHEBI:60240"/>
        <label>1</label>
    </ligand>
</feature>
<dbReference type="InterPro" id="IPR001130">
    <property type="entry name" value="TatD-like"/>
</dbReference>
<dbReference type="GO" id="GO:0046872">
    <property type="term" value="F:metal ion binding"/>
    <property type="evidence" value="ECO:0007669"/>
    <property type="project" value="UniProtKB-KW"/>
</dbReference>
<dbReference type="CDD" id="cd01310">
    <property type="entry name" value="TatD_DNAse"/>
    <property type="match status" value="1"/>
</dbReference>
<dbReference type="AlphaFoldDB" id="A0A7C3NHH5"/>
<dbReference type="PANTHER" id="PTHR46124">
    <property type="entry name" value="D-AMINOACYL-TRNA DEACYLASE"/>
    <property type="match status" value="1"/>
</dbReference>
<feature type="binding site" evidence="3">
    <location>
        <position position="167"/>
    </location>
    <ligand>
        <name>a divalent metal cation</name>
        <dbReference type="ChEBI" id="CHEBI:60240"/>
        <label>2</label>
    </ligand>
</feature>
<evidence type="ECO:0000256" key="1">
    <source>
        <dbReference type="ARBA" id="ARBA00022723"/>
    </source>
</evidence>
<dbReference type="PANTHER" id="PTHR46124:SF2">
    <property type="entry name" value="D-AMINOACYL-TRNA DEACYLASE"/>
    <property type="match status" value="1"/>
</dbReference>